<dbReference type="InterPro" id="IPR029787">
    <property type="entry name" value="Nucleotide_cyclase"/>
</dbReference>
<dbReference type="EMBL" id="CP002159">
    <property type="protein sequence ID" value="ADL54252.1"/>
    <property type="molecule type" value="Genomic_DNA"/>
</dbReference>
<dbReference type="InterPro" id="IPR000160">
    <property type="entry name" value="GGDEF_dom"/>
</dbReference>
<dbReference type="eggNOG" id="COG2199">
    <property type="taxonomic scope" value="Bacteria"/>
</dbReference>
<evidence type="ECO:0000313" key="5">
    <source>
        <dbReference type="Proteomes" id="UP000001235"/>
    </source>
</evidence>
<evidence type="ECO:0000256" key="2">
    <source>
        <dbReference type="ARBA" id="ARBA00034247"/>
    </source>
</evidence>
<dbReference type="SMART" id="SM00267">
    <property type="entry name" value="GGDEF"/>
    <property type="match status" value="1"/>
</dbReference>
<accession>D9SIX6</accession>
<dbReference type="PANTHER" id="PTHR45138:SF9">
    <property type="entry name" value="DIGUANYLATE CYCLASE DGCM-RELATED"/>
    <property type="match status" value="1"/>
</dbReference>
<name>D9SIX6_GALCS</name>
<gene>
    <name evidence="4" type="ordered locus">Galf_0207</name>
</gene>
<comment type="catalytic activity">
    <reaction evidence="2">
        <text>2 GTP = 3',3'-c-di-GMP + 2 diphosphate</text>
        <dbReference type="Rhea" id="RHEA:24898"/>
        <dbReference type="ChEBI" id="CHEBI:33019"/>
        <dbReference type="ChEBI" id="CHEBI:37565"/>
        <dbReference type="ChEBI" id="CHEBI:58805"/>
        <dbReference type="EC" id="2.7.7.65"/>
    </reaction>
</comment>
<dbReference type="STRING" id="395494.Galf_0207"/>
<evidence type="ECO:0000256" key="1">
    <source>
        <dbReference type="ARBA" id="ARBA00012528"/>
    </source>
</evidence>
<dbReference type="PANTHER" id="PTHR45138">
    <property type="entry name" value="REGULATORY COMPONENTS OF SENSORY TRANSDUCTION SYSTEM"/>
    <property type="match status" value="1"/>
</dbReference>
<dbReference type="CDD" id="cd01949">
    <property type="entry name" value="GGDEF"/>
    <property type="match status" value="1"/>
</dbReference>
<dbReference type="EC" id="2.7.7.65" evidence="1"/>
<dbReference type="GO" id="GO:0043709">
    <property type="term" value="P:cell adhesion involved in single-species biofilm formation"/>
    <property type="evidence" value="ECO:0007669"/>
    <property type="project" value="TreeGrafter"/>
</dbReference>
<dbReference type="Gene3D" id="3.30.70.270">
    <property type="match status" value="1"/>
</dbReference>
<dbReference type="PROSITE" id="PS50887">
    <property type="entry name" value="GGDEF"/>
    <property type="match status" value="1"/>
</dbReference>
<evidence type="ECO:0000259" key="3">
    <source>
        <dbReference type="PROSITE" id="PS50887"/>
    </source>
</evidence>
<dbReference type="RefSeq" id="WP_013292195.1">
    <property type="nucleotide sequence ID" value="NC_014394.1"/>
</dbReference>
<dbReference type="Pfam" id="PF00990">
    <property type="entry name" value="GGDEF"/>
    <property type="match status" value="1"/>
</dbReference>
<reference evidence="4 5" key="1">
    <citation type="submission" date="2010-08" db="EMBL/GenBank/DDBJ databases">
        <title>Complete sequence of Gallionella capsiferriformans ES-2.</title>
        <authorList>
            <consortium name="US DOE Joint Genome Institute"/>
            <person name="Lucas S."/>
            <person name="Copeland A."/>
            <person name="Lapidus A."/>
            <person name="Cheng J.-F."/>
            <person name="Bruce D."/>
            <person name="Goodwin L."/>
            <person name="Pitluck S."/>
            <person name="Chertkov O."/>
            <person name="Davenport K.W."/>
            <person name="Detter J.C."/>
            <person name="Han C."/>
            <person name="Tapia R."/>
            <person name="Land M."/>
            <person name="Hauser L."/>
            <person name="Chang Y.-J."/>
            <person name="Jeffries C."/>
            <person name="Kyrpides N."/>
            <person name="Ivanova N."/>
            <person name="Mikhailova N."/>
            <person name="Shelobolina E.S."/>
            <person name="Picardal F."/>
            <person name="Roden E."/>
            <person name="Emerson D."/>
            <person name="Woyke T."/>
        </authorList>
    </citation>
    <scope>NUCLEOTIDE SEQUENCE [LARGE SCALE GENOMIC DNA]</scope>
    <source>
        <strain evidence="4 5">ES-2</strain>
    </source>
</reference>
<keyword evidence="5" id="KW-1185">Reference proteome</keyword>
<evidence type="ECO:0000313" key="4">
    <source>
        <dbReference type="EMBL" id="ADL54252.1"/>
    </source>
</evidence>
<organism evidence="4 5">
    <name type="scientific">Gallionella capsiferriformans (strain ES-2)</name>
    <name type="common">Gallionella ferruginea capsiferriformans (strain ES-2)</name>
    <dbReference type="NCBI Taxonomy" id="395494"/>
    <lineage>
        <taxon>Bacteria</taxon>
        <taxon>Pseudomonadati</taxon>
        <taxon>Pseudomonadota</taxon>
        <taxon>Betaproteobacteria</taxon>
        <taxon>Nitrosomonadales</taxon>
        <taxon>Gallionellaceae</taxon>
        <taxon>Gallionella</taxon>
    </lineage>
</organism>
<dbReference type="AlphaFoldDB" id="D9SIX6"/>
<dbReference type="NCBIfam" id="TIGR00254">
    <property type="entry name" value="GGDEF"/>
    <property type="match status" value="1"/>
</dbReference>
<protein>
    <recommendedName>
        <fullName evidence="1">diguanylate cyclase</fullName>
        <ecNumber evidence="1">2.7.7.65</ecNumber>
    </recommendedName>
</protein>
<dbReference type="OrthoDB" id="9813903at2"/>
<sequence length="346" mass="38985">MLLPDLNSSLNHALQSLAAMTGQRDRELLARTLVATLSELMEQSVITLYRLVGDEAILVAQAGTAIPPDQIAEPSIIISDRLEFKSVIDSRCESITSLDAHTTSVTIPIYGQQEITALLVIITNANFDQSLSLPRDILTIYSNYLNLLDESETDTLTGLLNRRTFDNNLEKMLTECTDAEVQKIEINSHSRKPPSSELPHWLAVMDIDHFKRINDEFGHLYGDEVLLLLSRCMRRNFRQTDKLFRFGGEEFVVVLDRTCEVDASKVLERFRTAIECYDFPQVGRVTISIGFTCLNGKDDPSTLVGRADQALYYAKEHGRNQVCFYEGLIAEGNLTAEHFTDDVQLF</sequence>
<dbReference type="GO" id="GO:0052621">
    <property type="term" value="F:diguanylate cyclase activity"/>
    <property type="evidence" value="ECO:0007669"/>
    <property type="project" value="UniProtKB-EC"/>
</dbReference>
<feature type="domain" description="GGDEF" evidence="3">
    <location>
        <begin position="198"/>
        <end position="327"/>
    </location>
</feature>
<dbReference type="GO" id="GO:1902201">
    <property type="term" value="P:negative regulation of bacterial-type flagellum-dependent cell motility"/>
    <property type="evidence" value="ECO:0007669"/>
    <property type="project" value="TreeGrafter"/>
</dbReference>
<dbReference type="GO" id="GO:0005886">
    <property type="term" value="C:plasma membrane"/>
    <property type="evidence" value="ECO:0007669"/>
    <property type="project" value="TreeGrafter"/>
</dbReference>
<dbReference type="HOGENOM" id="CLU_000445_11_3_4"/>
<dbReference type="InterPro" id="IPR043128">
    <property type="entry name" value="Rev_trsase/Diguanyl_cyclase"/>
</dbReference>
<dbReference type="Proteomes" id="UP000001235">
    <property type="component" value="Chromosome"/>
</dbReference>
<dbReference type="FunFam" id="3.30.70.270:FF:000001">
    <property type="entry name" value="Diguanylate cyclase domain protein"/>
    <property type="match status" value="1"/>
</dbReference>
<dbReference type="KEGG" id="gca:Galf_0207"/>
<dbReference type="SUPFAM" id="SSF55073">
    <property type="entry name" value="Nucleotide cyclase"/>
    <property type="match status" value="1"/>
</dbReference>
<dbReference type="InterPro" id="IPR050469">
    <property type="entry name" value="Diguanylate_Cyclase"/>
</dbReference>
<proteinExistence type="predicted"/>